<protein>
    <submittedName>
        <fullName evidence="3">YggT family protein</fullName>
    </submittedName>
</protein>
<keyword evidence="4" id="KW-1185">Reference proteome</keyword>
<name>A0ABS0YV60_9BACT</name>
<evidence type="ECO:0000256" key="2">
    <source>
        <dbReference type="SAM" id="Phobius"/>
    </source>
</evidence>
<keyword evidence="2" id="KW-0812">Transmembrane</keyword>
<evidence type="ECO:0000256" key="1">
    <source>
        <dbReference type="ARBA" id="ARBA00010894"/>
    </source>
</evidence>
<feature type="transmembrane region" description="Helical" evidence="2">
    <location>
        <begin position="27"/>
        <end position="51"/>
    </location>
</feature>
<dbReference type="RefSeq" id="WP_199396314.1">
    <property type="nucleotide sequence ID" value="NZ_JAEMHK010000014.1"/>
</dbReference>
<dbReference type="PANTHER" id="PTHR33219">
    <property type="entry name" value="YLMG HOMOLOG PROTEIN 2, CHLOROPLASTIC"/>
    <property type="match status" value="1"/>
</dbReference>
<evidence type="ECO:0000313" key="3">
    <source>
        <dbReference type="EMBL" id="MBJ6801828.1"/>
    </source>
</evidence>
<reference evidence="3 4" key="1">
    <citation type="submission" date="2020-12" db="EMBL/GenBank/DDBJ databases">
        <title>Geomonas sp. Red259, isolated from paddy soil.</title>
        <authorList>
            <person name="Xu Z."/>
            <person name="Zhang Z."/>
            <person name="Masuda Y."/>
            <person name="Itoh H."/>
            <person name="Senoo K."/>
        </authorList>
    </citation>
    <scope>NUCLEOTIDE SEQUENCE [LARGE SCALE GENOMIC DNA]</scope>
    <source>
        <strain evidence="3 4">Red259</strain>
    </source>
</reference>
<dbReference type="InterPro" id="IPR003425">
    <property type="entry name" value="CCB3/YggT"/>
</dbReference>
<sequence length="110" mass="12400">MILLANILLALAKIVELASGLLTVYKYILLASVIISWVNADPYNPIVNFIYRVTEPALRRIRRYMPDTGMLDLSPLVLFALIYLVQIIVFDTAYTYLMIFSTQLKGGGTL</sequence>
<evidence type="ECO:0000313" key="4">
    <source>
        <dbReference type="Proteomes" id="UP000641025"/>
    </source>
</evidence>
<keyword evidence="2" id="KW-1133">Transmembrane helix</keyword>
<proteinExistence type="inferred from homology"/>
<comment type="similarity">
    <text evidence="1">Belongs to the YggT family.</text>
</comment>
<comment type="caution">
    <text evidence="3">The sequence shown here is derived from an EMBL/GenBank/DDBJ whole genome shotgun (WGS) entry which is preliminary data.</text>
</comment>
<organism evidence="3 4">
    <name type="scientific">Geomonas propionica</name>
    <dbReference type="NCBI Taxonomy" id="2798582"/>
    <lineage>
        <taxon>Bacteria</taxon>
        <taxon>Pseudomonadati</taxon>
        <taxon>Thermodesulfobacteriota</taxon>
        <taxon>Desulfuromonadia</taxon>
        <taxon>Geobacterales</taxon>
        <taxon>Geobacteraceae</taxon>
        <taxon>Geomonas</taxon>
    </lineage>
</organism>
<dbReference type="Pfam" id="PF02325">
    <property type="entry name" value="CCB3_YggT"/>
    <property type="match status" value="1"/>
</dbReference>
<accession>A0ABS0YV60</accession>
<gene>
    <name evidence="3" type="ORF">JFN90_17005</name>
</gene>
<dbReference type="Proteomes" id="UP000641025">
    <property type="component" value="Unassembled WGS sequence"/>
</dbReference>
<dbReference type="PANTHER" id="PTHR33219:SF14">
    <property type="entry name" value="PROTEIN COFACTOR ASSEMBLY OF COMPLEX C SUBUNIT B CCB3, CHLOROPLASTIC-RELATED"/>
    <property type="match status" value="1"/>
</dbReference>
<dbReference type="EMBL" id="JAEMHK010000014">
    <property type="protein sequence ID" value="MBJ6801828.1"/>
    <property type="molecule type" value="Genomic_DNA"/>
</dbReference>
<keyword evidence="2" id="KW-0472">Membrane</keyword>
<feature type="transmembrane region" description="Helical" evidence="2">
    <location>
        <begin position="71"/>
        <end position="90"/>
    </location>
</feature>